<evidence type="ECO:0000313" key="4">
    <source>
        <dbReference type="Proteomes" id="UP000664209"/>
    </source>
</evidence>
<dbReference type="RefSeq" id="WP_208054991.1">
    <property type="nucleotide sequence ID" value="NZ_JAGEMK010000002.1"/>
</dbReference>
<dbReference type="InterPro" id="IPR013538">
    <property type="entry name" value="ASHA1/2-like_C"/>
</dbReference>
<gene>
    <name evidence="3" type="ORF">J4G33_05875</name>
</gene>
<evidence type="ECO:0000313" key="3">
    <source>
        <dbReference type="EMBL" id="MBO1751327.1"/>
    </source>
</evidence>
<comment type="caution">
    <text evidence="3">The sequence shown here is derived from an EMBL/GenBank/DDBJ whole genome shotgun (WGS) entry which is preliminary data.</text>
</comment>
<dbReference type="SUPFAM" id="SSF55961">
    <property type="entry name" value="Bet v1-like"/>
    <property type="match status" value="1"/>
</dbReference>
<dbReference type="Pfam" id="PF08327">
    <property type="entry name" value="AHSA1"/>
    <property type="match status" value="1"/>
</dbReference>
<dbReference type="EMBL" id="JAGEMK010000002">
    <property type="protein sequence ID" value="MBO1751327.1"/>
    <property type="molecule type" value="Genomic_DNA"/>
</dbReference>
<proteinExistence type="inferred from homology"/>
<dbReference type="Gene3D" id="3.30.530.20">
    <property type="match status" value="1"/>
</dbReference>
<feature type="domain" description="Activator of Hsp90 ATPase homologue 1/2-like C-terminal" evidence="2">
    <location>
        <begin position="73"/>
        <end position="182"/>
    </location>
</feature>
<organism evidence="3 4">
    <name type="scientific">Actinotalea soli</name>
    <dbReference type="NCBI Taxonomy" id="2819234"/>
    <lineage>
        <taxon>Bacteria</taxon>
        <taxon>Bacillati</taxon>
        <taxon>Actinomycetota</taxon>
        <taxon>Actinomycetes</taxon>
        <taxon>Micrococcales</taxon>
        <taxon>Cellulomonadaceae</taxon>
        <taxon>Actinotalea</taxon>
    </lineage>
</organism>
<protein>
    <submittedName>
        <fullName evidence="3">SRPBCC domain-containing protein</fullName>
    </submittedName>
</protein>
<reference evidence="3" key="1">
    <citation type="submission" date="2021-03" db="EMBL/GenBank/DDBJ databases">
        <title>Actinotalea soli sp. nov., isolated from soil.</title>
        <authorList>
            <person name="Ping W."/>
            <person name="Zhang J."/>
        </authorList>
    </citation>
    <scope>NUCLEOTIDE SEQUENCE</scope>
    <source>
        <strain evidence="3">BY-33</strain>
    </source>
</reference>
<comment type="similarity">
    <text evidence="1">Belongs to the AHA1 family.</text>
</comment>
<dbReference type="InterPro" id="IPR023393">
    <property type="entry name" value="START-like_dom_sf"/>
</dbReference>
<dbReference type="AlphaFoldDB" id="A0A939RSH7"/>
<accession>A0A939RSH7</accession>
<name>A0A939RSH7_9CELL</name>
<evidence type="ECO:0000259" key="2">
    <source>
        <dbReference type="Pfam" id="PF08327"/>
    </source>
</evidence>
<evidence type="ECO:0000256" key="1">
    <source>
        <dbReference type="ARBA" id="ARBA00006817"/>
    </source>
</evidence>
<dbReference type="Proteomes" id="UP000664209">
    <property type="component" value="Unassembled WGS sequence"/>
</dbReference>
<sequence length="184" mass="20626">MVKDPLRRQADAIGDRAVVERTGRGRAEWFELLDAAGARTWGHTAIARWLTTEHEVDGWWAQSVTVAYEQARGLRAPGQRPDGTFEASVSRAMDATPEACQAWFLEEERLARWLDVVPELRGVSRTIRWTWTDGTRVTVSFQPLPQGRTRVTVTHHGLPDGEALVGLKDSWSARLDALRELIAG</sequence>
<keyword evidence="4" id="KW-1185">Reference proteome</keyword>